<gene>
    <name evidence="2" type="ORF">J2Z22_001957</name>
</gene>
<name>A0ABU3H6I5_9BACL</name>
<accession>A0ABU3H6I5</accession>
<comment type="caution">
    <text evidence="2">The sequence shown here is derived from an EMBL/GenBank/DDBJ whole genome shotgun (WGS) entry which is preliminary data.</text>
</comment>
<feature type="domain" description="Glycosyltransferase 2-like" evidence="1">
    <location>
        <begin position="11"/>
        <end position="47"/>
    </location>
</feature>
<proteinExistence type="predicted"/>
<reference evidence="2 3" key="1">
    <citation type="submission" date="2023-07" db="EMBL/GenBank/DDBJ databases">
        <title>Genomic Encyclopedia of Type Strains, Phase IV (KMG-IV): sequencing the most valuable type-strain genomes for metagenomic binning, comparative biology and taxonomic classification.</title>
        <authorList>
            <person name="Goeker M."/>
        </authorList>
    </citation>
    <scope>NUCLEOTIDE SEQUENCE [LARGE SCALE GENOMIC DNA]</scope>
    <source>
        <strain evidence="2 3">T98</strain>
    </source>
</reference>
<dbReference type="InterPro" id="IPR001173">
    <property type="entry name" value="Glyco_trans_2-like"/>
</dbReference>
<dbReference type="EMBL" id="JAUSUY010000006">
    <property type="protein sequence ID" value="MDT3426431.1"/>
    <property type="molecule type" value="Genomic_DNA"/>
</dbReference>
<evidence type="ECO:0000259" key="1">
    <source>
        <dbReference type="Pfam" id="PF00535"/>
    </source>
</evidence>
<dbReference type="PANTHER" id="PTHR43685">
    <property type="entry name" value="GLYCOSYLTRANSFERASE"/>
    <property type="match status" value="1"/>
</dbReference>
<dbReference type="PANTHER" id="PTHR43685:SF2">
    <property type="entry name" value="GLYCOSYLTRANSFERASE 2-LIKE DOMAIN-CONTAINING PROTEIN"/>
    <property type="match status" value="1"/>
</dbReference>
<dbReference type="RefSeq" id="WP_198027697.1">
    <property type="nucleotide sequence ID" value="NZ_JAUSUY010000006.1"/>
</dbReference>
<dbReference type="InterPro" id="IPR029044">
    <property type="entry name" value="Nucleotide-diphossugar_trans"/>
</dbReference>
<dbReference type="InterPro" id="IPR050834">
    <property type="entry name" value="Glycosyltransf_2"/>
</dbReference>
<sequence length="47" mass="5233">MIPAGDPPLISVIIAARNEHKALERCIRSLAEQTYSRLEIIAVDDRS</sequence>
<protein>
    <submittedName>
        <fullName evidence="2">Glycosyltransferase involved in cell wall biosynthesis</fullName>
    </submittedName>
</protein>
<evidence type="ECO:0000313" key="3">
    <source>
        <dbReference type="Proteomes" id="UP001248709"/>
    </source>
</evidence>
<dbReference type="Gene3D" id="3.90.550.10">
    <property type="entry name" value="Spore Coat Polysaccharide Biosynthesis Protein SpsA, Chain A"/>
    <property type="match status" value="1"/>
</dbReference>
<dbReference type="Proteomes" id="UP001248709">
    <property type="component" value="Unassembled WGS sequence"/>
</dbReference>
<dbReference type="SUPFAM" id="SSF53448">
    <property type="entry name" value="Nucleotide-diphospho-sugar transferases"/>
    <property type="match status" value="1"/>
</dbReference>
<organism evidence="2 3">
    <name type="scientific">Paenibacillus forsythiae</name>
    <dbReference type="NCBI Taxonomy" id="365616"/>
    <lineage>
        <taxon>Bacteria</taxon>
        <taxon>Bacillati</taxon>
        <taxon>Bacillota</taxon>
        <taxon>Bacilli</taxon>
        <taxon>Bacillales</taxon>
        <taxon>Paenibacillaceae</taxon>
        <taxon>Paenibacillus</taxon>
    </lineage>
</organism>
<evidence type="ECO:0000313" key="2">
    <source>
        <dbReference type="EMBL" id="MDT3426431.1"/>
    </source>
</evidence>
<dbReference type="Pfam" id="PF00535">
    <property type="entry name" value="Glycos_transf_2"/>
    <property type="match status" value="1"/>
</dbReference>
<keyword evidence="3" id="KW-1185">Reference proteome</keyword>